<gene>
    <name evidence="1" type="ORF">Tci_459083</name>
</gene>
<accession>A0A699I380</accession>
<evidence type="ECO:0000313" key="1">
    <source>
        <dbReference type="EMBL" id="GEY87109.1"/>
    </source>
</evidence>
<comment type="caution">
    <text evidence="1">The sequence shown here is derived from an EMBL/GenBank/DDBJ whole genome shotgun (WGS) entry which is preliminary data.</text>
</comment>
<dbReference type="AlphaFoldDB" id="A0A699I380"/>
<organism evidence="1">
    <name type="scientific">Tanacetum cinerariifolium</name>
    <name type="common">Dalmatian daisy</name>
    <name type="synonym">Chrysanthemum cinerariifolium</name>
    <dbReference type="NCBI Taxonomy" id="118510"/>
    <lineage>
        <taxon>Eukaryota</taxon>
        <taxon>Viridiplantae</taxon>
        <taxon>Streptophyta</taxon>
        <taxon>Embryophyta</taxon>
        <taxon>Tracheophyta</taxon>
        <taxon>Spermatophyta</taxon>
        <taxon>Magnoliopsida</taxon>
        <taxon>eudicotyledons</taxon>
        <taxon>Gunneridae</taxon>
        <taxon>Pentapetalae</taxon>
        <taxon>asterids</taxon>
        <taxon>campanulids</taxon>
        <taxon>Asterales</taxon>
        <taxon>Asteraceae</taxon>
        <taxon>Asteroideae</taxon>
        <taxon>Anthemideae</taxon>
        <taxon>Anthemidinae</taxon>
        <taxon>Tanacetum</taxon>
    </lineage>
</organism>
<dbReference type="EMBL" id="BKCJ010217720">
    <property type="protein sequence ID" value="GEY87109.1"/>
    <property type="molecule type" value="Genomic_DNA"/>
</dbReference>
<proteinExistence type="predicted"/>
<reference evidence="1" key="1">
    <citation type="journal article" date="2019" name="Sci. Rep.">
        <title>Draft genome of Tanacetum cinerariifolium, the natural source of mosquito coil.</title>
        <authorList>
            <person name="Yamashiro T."/>
            <person name="Shiraishi A."/>
            <person name="Satake H."/>
            <person name="Nakayama K."/>
        </authorList>
    </citation>
    <scope>NUCLEOTIDE SEQUENCE</scope>
</reference>
<protein>
    <submittedName>
        <fullName evidence="1">Zinc finger BED domain-containing protein RICESLEEPER 2</fullName>
    </submittedName>
</protein>
<name>A0A699I380_TANCI</name>
<sequence>MLKAACELEKAFELYDVGNSSFSNDRDKLPNAIDFKVRGDLVLLSTQDWIRRERMEINMDEIEDLLNDNEVIKEMEEALRSYKRKQVIER</sequence>